<feature type="region of interest" description="Disordered" evidence="2">
    <location>
        <begin position="72"/>
        <end position="219"/>
    </location>
</feature>
<feature type="compositionally biased region" description="Polar residues" evidence="2">
    <location>
        <begin position="131"/>
        <end position="143"/>
    </location>
</feature>
<reference evidence="3" key="1">
    <citation type="submission" date="2020-01" db="EMBL/GenBank/DDBJ databases">
        <title>Genome sequence of Kobresia littledalei, the first chromosome-level genome in the family Cyperaceae.</title>
        <authorList>
            <person name="Qu G."/>
        </authorList>
    </citation>
    <scope>NUCLEOTIDE SEQUENCE</scope>
    <source>
        <strain evidence="3">C.B.Clarke</strain>
        <tissue evidence="3">Leaf</tissue>
    </source>
</reference>
<evidence type="ECO:0000313" key="4">
    <source>
        <dbReference type="Proteomes" id="UP000623129"/>
    </source>
</evidence>
<dbReference type="OrthoDB" id="1911931at2759"/>
<feature type="compositionally biased region" description="Polar residues" evidence="2">
    <location>
        <begin position="417"/>
        <end position="441"/>
    </location>
</feature>
<evidence type="ECO:0000256" key="2">
    <source>
        <dbReference type="SAM" id="MobiDB-lite"/>
    </source>
</evidence>
<dbReference type="PANTHER" id="PTHR34466">
    <property type="entry name" value="OS11G0129800 PROTEIN"/>
    <property type="match status" value="1"/>
</dbReference>
<accession>A0A833QMW1</accession>
<feature type="region of interest" description="Disordered" evidence="2">
    <location>
        <begin position="417"/>
        <end position="446"/>
    </location>
</feature>
<keyword evidence="1" id="KW-0175">Coiled coil</keyword>
<comment type="caution">
    <text evidence="3">The sequence shown here is derived from an EMBL/GenBank/DDBJ whole genome shotgun (WGS) entry which is preliminary data.</text>
</comment>
<keyword evidence="4" id="KW-1185">Reference proteome</keyword>
<feature type="region of interest" description="Disordered" evidence="2">
    <location>
        <begin position="301"/>
        <end position="333"/>
    </location>
</feature>
<evidence type="ECO:0000313" key="3">
    <source>
        <dbReference type="EMBL" id="KAF3321439.1"/>
    </source>
</evidence>
<dbReference type="Proteomes" id="UP000623129">
    <property type="component" value="Unassembled WGS sequence"/>
</dbReference>
<feature type="region of interest" description="Disordered" evidence="2">
    <location>
        <begin position="1"/>
        <end position="43"/>
    </location>
</feature>
<dbReference type="AlphaFoldDB" id="A0A833QMW1"/>
<dbReference type="PANTHER" id="PTHR34466:SF1">
    <property type="entry name" value="OS06G0609800 PROTEIN"/>
    <property type="match status" value="1"/>
</dbReference>
<proteinExistence type="predicted"/>
<sequence>MDGRSTSRGGAAAHRRSRSLSRFPPPTPGSDEFETPSGRFVNKMRGSGKVLFSESGEVSLDDLANEFLRARAESEEDEVVSVRRGRDERRMSLCREKSGSGSSARYLRGTQSSKHKGRSVSRPPFVGRNLSVGSTRTRYSSVVDQRRGTRSNYETERDVSQGYNPKLANNKPSTGGIRDSVQKQPNSNRGMRRSMSQKDLFHSHDSSSEHPGSENKTGLYEAMRNEVRNAVEEIRTQLEKVVAKTEPADRTGGDDLKPVQVIAELRRNYTSKLEESEKRKQELLAELAAEEQRGHELTKIVKELLPSPQSNKVAGRQSRQRRRSKERSKVSRHLTEEAERYFEDFLSNVDDTDFSSFDGERSDNSSCRKDFLSNPYASNSTLIELQETTPVTKSSPLSTETDGVVLPWLQWETGLQTSPLKTKSQGGSAKTHDMTSSSHASWSPDYGSGSDASICKSKSIGNSVQSKNYTVNSLIGTNKASSYHKDEYLDMRIKEDFLLERLRQREKIESGSLLLCERRIML</sequence>
<dbReference type="EMBL" id="SWLB01000027">
    <property type="protein sequence ID" value="KAF3321439.1"/>
    <property type="molecule type" value="Genomic_DNA"/>
</dbReference>
<gene>
    <name evidence="3" type="ORF">FCM35_KLT14692</name>
</gene>
<name>A0A833QMW1_9POAL</name>
<organism evidence="3 4">
    <name type="scientific">Carex littledalei</name>
    <dbReference type="NCBI Taxonomy" id="544730"/>
    <lineage>
        <taxon>Eukaryota</taxon>
        <taxon>Viridiplantae</taxon>
        <taxon>Streptophyta</taxon>
        <taxon>Embryophyta</taxon>
        <taxon>Tracheophyta</taxon>
        <taxon>Spermatophyta</taxon>
        <taxon>Magnoliopsida</taxon>
        <taxon>Liliopsida</taxon>
        <taxon>Poales</taxon>
        <taxon>Cyperaceae</taxon>
        <taxon>Cyperoideae</taxon>
        <taxon>Cariceae</taxon>
        <taxon>Carex</taxon>
        <taxon>Carex subgen. Euthyceras</taxon>
    </lineage>
</organism>
<feature type="compositionally biased region" description="Basic and acidic residues" evidence="2">
    <location>
        <begin position="80"/>
        <end position="98"/>
    </location>
</feature>
<protein>
    <submittedName>
        <fullName evidence="3">Uncharacterized protein</fullName>
    </submittedName>
</protein>
<feature type="compositionally biased region" description="Low complexity" evidence="2">
    <location>
        <begin position="1"/>
        <end position="12"/>
    </location>
</feature>
<evidence type="ECO:0000256" key="1">
    <source>
        <dbReference type="SAM" id="Coils"/>
    </source>
</evidence>
<feature type="compositionally biased region" description="Basic and acidic residues" evidence="2">
    <location>
        <begin position="199"/>
        <end position="213"/>
    </location>
</feature>
<feature type="coiled-coil region" evidence="1">
    <location>
        <begin position="220"/>
        <end position="293"/>
    </location>
</feature>